<sequence length="49" mass="5100">MESFEASSHGISSSGSLLMRPTLCLSGDTTIARTTSFSISSGVVSFLSR</sequence>
<organism evidence="1 2">
    <name type="scientific">Caligus rogercresseyi</name>
    <name type="common">Sea louse</name>
    <dbReference type="NCBI Taxonomy" id="217165"/>
    <lineage>
        <taxon>Eukaryota</taxon>
        <taxon>Metazoa</taxon>
        <taxon>Ecdysozoa</taxon>
        <taxon>Arthropoda</taxon>
        <taxon>Crustacea</taxon>
        <taxon>Multicrustacea</taxon>
        <taxon>Hexanauplia</taxon>
        <taxon>Copepoda</taxon>
        <taxon>Siphonostomatoida</taxon>
        <taxon>Caligidae</taxon>
        <taxon>Caligus</taxon>
    </lineage>
</organism>
<accession>A0A7T8GUS8</accession>
<dbReference type="Proteomes" id="UP000595437">
    <property type="component" value="Chromosome 13"/>
</dbReference>
<reference evidence="2" key="1">
    <citation type="submission" date="2021-01" db="EMBL/GenBank/DDBJ databases">
        <title>Caligus Genome Assembly.</title>
        <authorList>
            <person name="Gallardo-Escarate C."/>
        </authorList>
    </citation>
    <scope>NUCLEOTIDE SEQUENCE [LARGE SCALE GENOMIC DNA]</scope>
</reference>
<protein>
    <submittedName>
        <fullName evidence="1">Bloom syndrome protein -like protein</fullName>
    </submittedName>
</protein>
<name>A0A7T8GUS8_CALRO</name>
<dbReference type="EMBL" id="CP045902">
    <property type="protein sequence ID" value="QQP37966.1"/>
    <property type="molecule type" value="Genomic_DNA"/>
</dbReference>
<evidence type="ECO:0000313" key="2">
    <source>
        <dbReference type="Proteomes" id="UP000595437"/>
    </source>
</evidence>
<evidence type="ECO:0000313" key="1">
    <source>
        <dbReference type="EMBL" id="QQP37966.1"/>
    </source>
</evidence>
<proteinExistence type="predicted"/>
<keyword evidence="2" id="KW-1185">Reference proteome</keyword>
<dbReference type="AlphaFoldDB" id="A0A7T8GUS8"/>
<gene>
    <name evidence="1" type="ORF">FKW44_018419</name>
</gene>